<reference evidence="3" key="1">
    <citation type="submission" date="2016-02" db="EMBL/GenBank/DDBJ databases">
        <authorList>
            <person name="Wibberg D."/>
        </authorList>
    </citation>
    <scope>NUCLEOTIDE SEQUENCE [LARGE SCALE GENOMIC DNA]</scope>
</reference>
<evidence type="ECO:0000259" key="1">
    <source>
        <dbReference type="Pfam" id="PF13610"/>
    </source>
</evidence>
<organism evidence="2 3">
    <name type="scientific">Candidatus Protofrankia californiensis</name>
    <dbReference type="NCBI Taxonomy" id="1839754"/>
    <lineage>
        <taxon>Bacteria</taxon>
        <taxon>Bacillati</taxon>
        <taxon>Actinomycetota</taxon>
        <taxon>Actinomycetes</taxon>
        <taxon>Frankiales</taxon>
        <taxon>Frankiaceae</taxon>
        <taxon>Protofrankia</taxon>
    </lineage>
</organism>
<evidence type="ECO:0000313" key="3">
    <source>
        <dbReference type="Proteomes" id="UP000199013"/>
    </source>
</evidence>
<accession>A0A1C3NUC4</accession>
<dbReference type="AlphaFoldDB" id="A0A1C3NUC4"/>
<proteinExistence type="predicted"/>
<keyword evidence="3" id="KW-1185">Reference proteome</keyword>
<dbReference type="InterPro" id="IPR032874">
    <property type="entry name" value="DDE_dom"/>
</dbReference>
<dbReference type="EMBL" id="FLUV01000338">
    <property type="protein sequence ID" value="SBW18842.1"/>
    <property type="molecule type" value="Genomic_DNA"/>
</dbReference>
<name>A0A1C3NUC4_9ACTN</name>
<dbReference type="Proteomes" id="UP000199013">
    <property type="component" value="Unassembled WGS sequence"/>
</dbReference>
<feature type="domain" description="DDE" evidence="1">
    <location>
        <begin position="57"/>
        <end position="87"/>
    </location>
</feature>
<evidence type="ECO:0000313" key="2">
    <source>
        <dbReference type="EMBL" id="SBW18842.1"/>
    </source>
</evidence>
<dbReference type="PANTHER" id="PTHR35528">
    <property type="entry name" value="BLL1675 PROTEIN"/>
    <property type="match status" value="1"/>
</dbReference>
<gene>
    <name evidence="2" type="ORF">FDG2_0850</name>
</gene>
<dbReference type="InterPro" id="IPR052183">
    <property type="entry name" value="IS_Transposase"/>
</dbReference>
<sequence>MLAVRWYLRYAPPYRDVEEPLAERGLVVDHVTVYKWVRRFTPLLVEAARPCRHTPGDRWFVDETYVKVAGRWTYLYRAIDQFGQECCCIR</sequence>
<dbReference type="Pfam" id="PF13610">
    <property type="entry name" value="DDE_Tnp_IS240"/>
    <property type="match status" value="1"/>
</dbReference>
<protein>
    <recommendedName>
        <fullName evidence="1">DDE domain-containing protein</fullName>
    </recommendedName>
</protein>
<dbReference type="PANTHER" id="PTHR35528:SF3">
    <property type="entry name" value="BLL1675 PROTEIN"/>
    <property type="match status" value="1"/>
</dbReference>